<evidence type="ECO:0000256" key="4">
    <source>
        <dbReference type="ARBA" id="ARBA00023125"/>
    </source>
</evidence>
<dbReference type="GO" id="GO:0003677">
    <property type="term" value="F:DNA binding"/>
    <property type="evidence" value="ECO:0007669"/>
    <property type="project" value="UniProtKB-KW"/>
</dbReference>
<dbReference type="PROSITE" id="PS51032">
    <property type="entry name" value="AP2_ERF"/>
    <property type="match status" value="1"/>
</dbReference>
<keyword evidence="4" id="KW-0238">DNA-binding</keyword>
<dbReference type="Proteomes" id="UP001161247">
    <property type="component" value="Chromosome 3"/>
</dbReference>
<dbReference type="AlphaFoldDB" id="A0AAV1CZK1"/>
<dbReference type="GO" id="GO:0003700">
    <property type="term" value="F:DNA-binding transcription factor activity"/>
    <property type="evidence" value="ECO:0007669"/>
    <property type="project" value="InterPro"/>
</dbReference>
<evidence type="ECO:0000256" key="6">
    <source>
        <dbReference type="ARBA" id="ARBA00023163"/>
    </source>
</evidence>
<evidence type="ECO:0000259" key="10">
    <source>
        <dbReference type="PROSITE" id="PS51032"/>
    </source>
</evidence>
<evidence type="ECO:0000256" key="8">
    <source>
        <dbReference type="ARBA" id="ARBA00024343"/>
    </source>
</evidence>
<evidence type="ECO:0000256" key="3">
    <source>
        <dbReference type="ARBA" id="ARBA00023015"/>
    </source>
</evidence>
<sequence>MVRPQSNIENGSGNEDFIPTTSKRRFKGVRRRKWGKWVAEVRQPNSRDRIWLGSYDTAEEAARAYDAAAFCLRGPSTMLNFPNDPPVIQIPGGLSAPQIQVEASKHARRAVDSGHDHTSSAPNFEDFELKPRINGAKLLEECSEFGGEFSSQGSSYLGVVDDNSKMMKCDGSKCDGGKDNVSNEVYAFDQTPPILWSF</sequence>
<dbReference type="FunFam" id="3.30.730.10:FF:000001">
    <property type="entry name" value="Ethylene-responsive transcription factor 2"/>
    <property type="match status" value="1"/>
</dbReference>
<dbReference type="PANTHER" id="PTHR31985">
    <property type="entry name" value="ETHYLENE-RESPONSIVE TRANSCRIPTION FACTOR ERF042-RELATED"/>
    <property type="match status" value="1"/>
</dbReference>
<protein>
    <submittedName>
        <fullName evidence="11">OLC1v1037938C1</fullName>
    </submittedName>
</protein>
<dbReference type="InterPro" id="IPR036955">
    <property type="entry name" value="AP2/ERF_dom_sf"/>
</dbReference>
<dbReference type="InterPro" id="IPR051032">
    <property type="entry name" value="AP2/ERF_TF_ERF_subfamily"/>
</dbReference>
<evidence type="ECO:0000256" key="7">
    <source>
        <dbReference type="ARBA" id="ARBA00023242"/>
    </source>
</evidence>
<accession>A0AAV1CZK1</accession>
<dbReference type="CDD" id="cd00018">
    <property type="entry name" value="AP2"/>
    <property type="match status" value="1"/>
</dbReference>
<dbReference type="SUPFAM" id="SSF54171">
    <property type="entry name" value="DNA-binding domain"/>
    <property type="match status" value="1"/>
</dbReference>
<dbReference type="SMART" id="SM00380">
    <property type="entry name" value="AP2"/>
    <property type="match status" value="1"/>
</dbReference>
<evidence type="ECO:0000256" key="5">
    <source>
        <dbReference type="ARBA" id="ARBA00023159"/>
    </source>
</evidence>
<keyword evidence="5" id="KW-0010">Activator</keyword>
<keyword evidence="7" id="KW-0539">Nucleus</keyword>
<gene>
    <name evidence="11" type="ORF">OLC1_LOCUS10520</name>
</gene>
<dbReference type="GO" id="GO:0005634">
    <property type="term" value="C:nucleus"/>
    <property type="evidence" value="ECO:0007669"/>
    <property type="project" value="UniProtKB-SubCell"/>
</dbReference>
<dbReference type="PRINTS" id="PR00367">
    <property type="entry name" value="ETHRSPELEMNT"/>
</dbReference>
<evidence type="ECO:0000313" key="12">
    <source>
        <dbReference type="Proteomes" id="UP001161247"/>
    </source>
</evidence>
<comment type="similarity">
    <text evidence="8">Belongs to the AP2/ERF transcription factor family. ERF subfamily.</text>
</comment>
<dbReference type="GO" id="GO:0006952">
    <property type="term" value="P:defense response"/>
    <property type="evidence" value="ECO:0007669"/>
    <property type="project" value="UniProtKB-KW"/>
</dbReference>
<feature type="domain" description="AP2/ERF" evidence="10">
    <location>
        <begin position="25"/>
        <end position="82"/>
    </location>
</feature>
<keyword evidence="3" id="KW-0805">Transcription regulation</keyword>
<keyword evidence="6" id="KW-0804">Transcription</keyword>
<name>A0AAV1CZK1_OLDCO</name>
<dbReference type="InterPro" id="IPR001471">
    <property type="entry name" value="AP2/ERF_dom"/>
</dbReference>
<feature type="region of interest" description="Disordered" evidence="9">
    <location>
        <begin position="1"/>
        <end position="20"/>
    </location>
</feature>
<evidence type="ECO:0000256" key="2">
    <source>
        <dbReference type="ARBA" id="ARBA00022821"/>
    </source>
</evidence>
<organism evidence="11 12">
    <name type="scientific">Oldenlandia corymbosa var. corymbosa</name>
    <dbReference type="NCBI Taxonomy" id="529605"/>
    <lineage>
        <taxon>Eukaryota</taxon>
        <taxon>Viridiplantae</taxon>
        <taxon>Streptophyta</taxon>
        <taxon>Embryophyta</taxon>
        <taxon>Tracheophyta</taxon>
        <taxon>Spermatophyta</taxon>
        <taxon>Magnoliopsida</taxon>
        <taxon>eudicotyledons</taxon>
        <taxon>Gunneridae</taxon>
        <taxon>Pentapetalae</taxon>
        <taxon>asterids</taxon>
        <taxon>lamiids</taxon>
        <taxon>Gentianales</taxon>
        <taxon>Rubiaceae</taxon>
        <taxon>Rubioideae</taxon>
        <taxon>Spermacoceae</taxon>
        <taxon>Hedyotis-Oldenlandia complex</taxon>
        <taxon>Oldenlandia</taxon>
    </lineage>
</organism>
<dbReference type="EMBL" id="OX459120">
    <property type="protein sequence ID" value="CAI9100771.1"/>
    <property type="molecule type" value="Genomic_DNA"/>
</dbReference>
<keyword evidence="2" id="KW-0611">Plant defense</keyword>
<evidence type="ECO:0000256" key="1">
    <source>
        <dbReference type="ARBA" id="ARBA00004123"/>
    </source>
</evidence>
<evidence type="ECO:0000256" key="9">
    <source>
        <dbReference type="SAM" id="MobiDB-lite"/>
    </source>
</evidence>
<feature type="compositionally biased region" description="Polar residues" evidence="9">
    <location>
        <begin position="1"/>
        <end position="13"/>
    </location>
</feature>
<reference evidence="11" key="1">
    <citation type="submission" date="2023-03" db="EMBL/GenBank/DDBJ databases">
        <authorList>
            <person name="Julca I."/>
        </authorList>
    </citation>
    <scope>NUCLEOTIDE SEQUENCE</scope>
</reference>
<comment type="subcellular location">
    <subcellularLocation>
        <location evidence="1">Nucleus</location>
    </subcellularLocation>
</comment>
<dbReference type="InterPro" id="IPR016177">
    <property type="entry name" value="DNA-bd_dom_sf"/>
</dbReference>
<proteinExistence type="inferred from homology"/>
<dbReference type="Gene3D" id="3.30.730.10">
    <property type="entry name" value="AP2/ERF domain"/>
    <property type="match status" value="1"/>
</dbReference>
<keyword evidence="12" id="KW-1185">Reference proteome</keyword>
<dbReference type="Pfam" id="PF00847">
    <property type="entry name" value="AP2"/>
    <property type="match status" value="1"/>
</dbReference>
<evidence type="ECO:0000313" key="11">
    <source>
        <dbReference type="EMBL" id="CAI9100771.1"/>
    </source>
</evidence>
<dbReference type="PANTHER" id="PTHR31985:SF312">
    <property type="entry name" value="AP2_ERF DOMAIN-CONTAINING PROTEIN"/>
    <property type="match status" value="1"/>
</dbReference>